<evidence type="ECO:0000313" key="4">
    <source>
        <dbReference type="Proteomes" id="UP000198323"/>
    </source>
</evidence>
<reference evidence="3 4" key="1">
    <citation type="submission" date="2016-07" db="EMBL/GenBank/DDBJ databases">
        <title>Disparate Historic Effective Population Sizes Predicted by Modern Levels of Genome Diversity for the Scaled Quail (Callipepla squamata) and the Northern Bobwhite (Colinus virginianus): Inferences from First and Second Generation Draft Genome Assemblies for Sympatric New World Quail.</title>
        <authorList>
            <person name="Oldeschulte D.L."/>
            <person name="Halley Y.A."/>
            <person name="Bhattarai E.K."/>
            <person name="Brashear W.A."/>
            <person name="Hill J."/>
            <person name="Metz R.P."/>
            <person name="Johnson C.D."/>
            <person name="Rollins D."/>
            <person name="Peterson M.J."/>
            <person name="Bickhart D.M."/>
            <person name="Decker J.E."/>
            <person name="Seabury C.M."/>
        </authorList>
    </citation>
    <scope>NUCLEOTIDE SEQUENCE [LARGE SCALE GENOMIC DNA]</scope>
    <source>
        <strain evidence="3 4">Texas</strain>
        <tissue evidence="3">Leg muscle</tissue>
    </source>
</reference>
<accession>A0A226MF20</accession>
<dbReference type="PANTHER" id="PTHR10814">
    <property type="entry name" value="TRANSDUCIN-LIKE ENHANCER PROTEIN"/>
    <property type="match status" value="1"/>
</dbReference>
<dbReference type="Gene3D" id="2.130.10.10">
    <property type="entry name" value="YVTN repeat-like/Quinoprotein amine dehydrogenase"/>
    <property type="match status" value="2"/>
</dbReference>
<evidence type="ECO:0000313" key="3">
    <source>
        <dbReference type="EMBL" id="OXB53875.1"/>
    </source>
</evidence>
<proteinExistence type="inferred from homology"/>
<comment type="similarity">
    <text evidence="1">Belongs to the WD repeat Groucho/TLE family.</text>
</comment>
<dbReference type="InterPro" id="IPR015943">
    <property type="entry name" value="WD40/YVTN_repeat-like_dom_sf"/>
</dbReference>
<dbReference type="OrthoDB" id="2624652at2759"/>
<dbReference type="GO" id="GO:0090090">
    <property type="term" value="P:negative regulation of canonical Wnt signaling pathway"/>
    <property type="evidence" value="ECO:0007669"/>
    <property type="project" value="TreeGrafter"/>
</dbReference>
<dbReference type="Proteomes" id="UP000198323">
    <property type="component" value="Unassembled WGS sequence"/>
</dbReference>
<dbReference type="InterPro" id="IPR001680">
    <property type="entry name" value="WD40_rpt"/>
</dbReference>
<evidence type="ECO:0000256" key="1">
    <source>
        <dbReference type="ARBA" id="ARBA00005969"/>
    </source>
</evidence>
<keyword evidence="4" id="KW-1185">Reference proteome</keyword>
<dbReference type="GO" id="GO:0005667">
    <property type="term" value="C:transcription regulator complex"/>
    <property type="evidence" value="ECO:0007669"/>
    <property type="project" value="TreeGrafter"/>
</dbReference>
<dbReference type="AlphaFoldDB" id="A0A226MF20"/>
<organism evidence="3 4">
    <name type="scientific">Callipepla squamata</name>
    <name type="common">Scaled quail</name>
    <dbReference type="NCBI Taxonomy" id="9009"/>
    <lineage>
        <taxon>Eukaryota</taxon>
        <taxon>Metazoa</taxon>
        <taxon>Chordata</taxon>
        <taxon>Craniata</taxon>
        <taxon>Vertebrata</taxon>
        <taxon>Euteleostomi</taxon>
        <taxon>Archelosauria</taxon>
        <taxon>Archosauria</taxon>
        <taxon>Dinosauria</taxon>
        <taxon>Saurischia</taxon>
        <taxon>Theropoda</taxon>
        <taxon>Coelurosauria</taxon>
        <taxon>Aves</taxon>
        <taxon>Neognathae</taxon>
        <taxon>Galloanserae</taxon>
        <taxon>Galliformes</taxon>
        <taxon>Odontophoridae</taxon>
        <taxon>Callipepla</taxon>
    </lineage>
</organism>
<dbReference type="PANTHER" id="PTHR10814:SF29">
    <property type="entry name" value="TRANSDUCIN-LIKE ENHANCER PROTEIN 1"/>
    <property type="match status" value="1"/>
</dbReference>
<dbReference type="InterPro" id="IPR009146">
    <property type="entry name" value="Groucho_enhance"/>
</dbReference>
<dbReference type="SUPFAM" id="SSF50978">
    <property type="entry name" value="WD40 repeat-like"/>
    <property type="match status" value="1"/>
</dbReference>
<dbReference type="SMART" id="SM00320">
    <property type="entry name" value="WD40"/>
    <property type="match status" value="5"/>
</dbReference>
<dbReference type="EMBL" id="MCFN01001043">
    <property type="protein sequence ID" value="OXB53875.1"/>
    <property type="molecule type" value="Genomic_DNA"/>
</dbReference>
<dbReference type="InterPro" id="IPR036322">
    <property type="entry name" value="WD40_repeat_dom_sf"/>
</dbReference>
<sequence length="455" mass="48398">MQSTTESNSMLVPDSLRSTDKRRNGPEYSNDIKKRKVDDKDSSHYDSDGDKSDDNLVVDVSNEHEKASTPVLKSSTPTPRSDVPTPGTSATPGLRPGLGKPPAMDPLVNQAAAGLRTPLAVQGPYPAPFGMVPHAGMNGELTSPGAAYASLHNMSPQMSAAAAAAAVVAYGRSPMVGFDPPPHMRVPGIPPNLAGIPGGKPAYSFHVTADGQMQPVPFPPDALIGPGIPRHARQINTLNHGEVVCAVTISNPTRHVYTGGKGCVKVWDISQPGNKSPVSQLDCLNRDNYIRSCKLLPDGCTLIVGGEASTLSIWDLAAPTPRIKAELTSSAPACYALAISPDSKIFSLGYCPTGEWLAVGMESSNVEVLHVNKPDKYQLHLHESCVLSLKFAYCGKWFVSTGKDNLLNAWRTPYGASIFQSKESSSVLSCDISVDDKYIVTGSGDKKATVYEVIY</sequence>
<gene>
    <name evidence="3" type="ORF">ASZ78_006109</name>
</gene>
<dbReference type="GO" id="GO:0003714">
    <property type="term" value="F:transcription corepressor activity"/>
    <property type="evidence" value="ECO:0007669"/>
    <property type="project" value="TreeGrafter"/>
</dbReference>
<evidence type="ECO:0000256" key="2">
    <source>
        <dbReference type="SAM" id="MobiDB-lite"/>
    </source>
</evidence>
<protein>
    <submittedName>
        <fullName evidence="3">Uncharacterized protein</fullName>
    </submittedName>
</protein>
<feature type="compositionally biased region" description="Polar residues" evidence="2">
    <location>
        <begin position="1"/>
        <end position="10"/>
    </location>
</feature>
<dbReference type="GO" id="GO:0005634">
    <property type="term" value="C:nucleus"/>
    <property type="evidence" value="ECO:0007669"/>
    <property type="project" value="InterPro"/>
</dbReference>
<name>A0A226MF20_CALSU</name>
<dbReference type="Pfam" id="PF00400">
    <property type="entry name" value="WD40"/>
    <property type="match status" value="4"/>
</dbReference>
<feature type="region of interest" description="Disordered" evidence="2">
    <location>
        <begin position="1"/>
        <end position="106"/>
    </location>
</feature>
<feature type="compositionally biased region" description="Basic and acidic residues" evidence="2">
    <location>
        <begin position="17"/>
        <end position="54"/>
    </location>
</feature>
<dbReference type="PRINTS" id="PR01850">
    <property type="entry name" value="GROUCHOFAMLY"/>
</dbReference>
<comment type="caution">
    <text evidence="3">The sequence shown here is derived from an EMBL/GenBank/DDBJ whole genome shotgun (WGS) entry which is preliminary data.</text>
</comment>
<dbReference type="STRING" id="9009.A0A226MF20"/>